<dbReference type="GO" id="GO:1900029">
    <property type="term" value="P:positive regulation of ruffle assembly"/>
    <property type="evidence" value="ECO:0007669"/>
    <property type="project" value="TreeGrafter"/>
</dbReference>
<evidence type="ECO:0000256" key="3">
    <source>
        <dbReference type="ARBA" id="ARBA00022443"/>
    </source>
</evidence>
<dbReference type="InterPro" id="IPR006020">
    <property type="entry name" value="PTB/PI_dom"/>
</dbReference>
<dbReference type="GO" id="GO:0035023">
    <property type="term" value="P:regulation of Rho protein signal transduction"/>
    <property type="evidence" value="ECO:0007669"/>
    <property type="project" value="TreeGrafter"/>
</dbReference>
<dbReference type="Pfam" id="PF00018">
    <property type="entry name" value="SH3_1"/>
    <property type="match status" value="1"/>
</dbReference>
<reference evidence="14" key="1">
    <citation type="journal article" date="2023" name="DNA Res.">
        <title>Chromosome-level genome assembly of Phrynocephalus forsythii using third-generation DNA sequencing and Hi-C analysis.</title>
        <authorList>
            <person name="Qi Y."/>
            <person name="Zhao W."/>
            <person name="Zhao Y."/>
            <person name="Niu C."/>
            <person name="Cao S."/>
            <person name="Zhang Y."/>
        </authorList>
    </citation>
    <scope>NUCLEOTIDE SEQUENCE</scope>
    <source>
        <tissue evidence="14">Muscle</tissue>
    </source>
</reference>
<dbReference type="InterPro" id="IPR055093">
    <property type="entry name" value="EPS8_2nd"/>
</dbReference>
<dbReference type="SUPFAM" id="SSF50729">
    <property type="entry name" value="PH domain-like"/>
    <property type="match status" value="1"/>
</dbReference>
<dbReference type="OrthoDB" id="4680325at2759"/>
<dbReference type="AlphaFoldDB" id="A0A9Q1AVY5"/>
<comment type="function">
    <text evidence="7">Stimulates guanine exchange activity of SOS1. May play a role in membrane ruffling and remodeling of the actin cytoskeleton.</text>
</comment>
<comment type="subcellular location">
    <subcellularLocation>
        <location evidence="1">Cytoplasm</location>
    </subcellularLocation>
</comment>
<accession>A0A9Q1AVY5</accession>
<evidence type="ECO:0000256" key="2">
    <source>
        <dbReference type="ARBA" id="ARBA00006197"/>
    </source>
</evidence>
<keyword evidence="15" id="KW-1185">Reference proteome</keyword>
<dbReference type="Gene3D" id="2.30.30.40">
    <property type="entry name" value="SH3 Domains"/>
    <property type="match status" value="1"/>
</dbReference>
<evidence type="ECO:0000256" key="10">
    <source>
        <dbReference type="ARBA" id="ARBA00077699"/>
    </source>
</evidence>
<dbReference type="Gene3D" id="2.30.29.30">
    <property type="entry name" value="Pleckstrin-homology domain (PH domain)/Phosphotyrosine-binding domain (PTB)"/>
    <property type="match status" value="1"/>
</dbReference>
<comment type="caution">
    <text evidence="14">The sequence shown here is derived from an EMBL/GenBank/DDBJ whole genome shotgun (WGS) entry which is preliminary data.</text>
</comment>
<comment type="similarity">
    <text evidence="2">Belongs to the EPS8 family.</text>
</comment>
<gene>
    <name evidence="14" type="ORF">JRQ81_005801</name>
</gene>
<dbReference type="EMBL" id="JAPFRF010000012">
    <property type="protein sequence ID" value="KAJ7313962.1"/>
    <property type="molecule type" value="Genomic_DNA"/>
</dbReference>
<dbReference type="InterPro" id="IPR035462">
    <property type="entry name" value="Eps8_SH3"/>
</dbReference>
<evidence type="ECO:0000256" key="8">
    <source>
        <dbReference type="ARBA" id="ARBA00065375"/>
    </source>
</evidence>
<dbReference type="GO" id="GO:0003779">
    <property type="term" value="F:actin binding"/>
    <property type="evidence" value="ECO:0007669"/>
    <property type="project" value="TreeGrafter"/>
</dbReference>
<evidence type="ECO:0000256" key="11">
    <source>
        <dbReference type="PROSITE-ProRule" id="PRU00192"/>
    </source>
</evidence>
<sequence>MLKGARGPHMLGDGGVELWEFHCVGYFSSCCCLTGPVLSHSLPDNVPKPSARAIYEQRKKYSNIVMADVSQYAVHHLVTFSIGEEDDLASVEDATRKLSIMDAQGKIWVQEMLLQVNGSAIKLLDINSKEELENYGLAAVLRCETVRPESRTQSLLLLVCQEPSQLKPDVHFFECDLVGAELIHQDINSAMMDFKSGGNVKRKELLRANQNVLGSQTERAQETSHQPLKQVLSRTKVIVPAQTNNGKSDSTFIRADQDVALLNHIFDDIEAFVGKLQKCAEAFRVLSHRKRSARGRRREPGEGLLTIRARPPSQEEYEDTLAKIKYSFSLLARLKSNITNPTSEELIHFLFNPLKMIVESSGGPEFASEVRNPMLTLEAVTLMRGCLEEQEAELWHSLGDNWIRPRLDFPRDYATPYTPTFRSGWSPPRLDVSGQLWEDPVEAQHRHEERRAQQSAATIEANGRKHPDSKLAMCTHNFTARNSNELSVLQADILEVLDDSKKWWKVQNRYGQVGYVPYNILSLFQTEENPSTRDLKTAQINGSSPVISKKTPPQPPPKVKVLPTNGRHWASTEDLSDRERFSTVNEELILRLANGTSRGKNLHIQRTPDTNVPLGYESDSAQVRAWLEAKGFSPLTVHAFGILSGAQLFSLQKSEFKAVSPEEGVRVYSQVTVQKALLEDAGKTSELEAVMEKQKKKLEGLNG</sequence>
<dbReference type="InterPro" id="IPR013761">
    <property type="entry name" value="SAM/pointed_sf"/>
</dbReference>
<dbReference type="FunFam" id="2.30.30.40:FF:000071">
    <property type="entry name" value="Epidermal growth factor receptor kinase substrate 8"/>
    <property type="match status" value="1"/>
</dbReference>
<dbReference type="Pfam" id="PF08416">
    <property type="entry name" value="PTB"/>
    <property type="match status" value="1"/>
</dbReference>
<dbReference type="PANTHER" id="PTHR12287">
    <property type="entry name" value="EPIDERMAL GROWTH FACTOR RECEPTOR KINASE SUBSTRATE EPS8-RELATED PROTEIN"/>
    <property type="match status" value="1"/>
</dbReference>
<evidence type="ECO:0000256" key="6">
    <source>
        <dbReference type="ARBA" id="ARBA00023054"/>
    </source>
</evidence>
<dbReference type="PANTHER" id="PTHR12287:SF19">
    <property type="entry name" value="EPIDERMAL GROWTH FACTOR RECEPTOR KINASE SUBSTRATE 8-LIKE PROTEIN 1"/>
    <property type="match status" value="1"/>
</dbReference>
<name>A0A9Q1AVY5_9SAUR</name>
<dbReference type="FunFam" id="1.10.150.50:FF:000023">
    <property type="entry name" value="Epidermal growth factor receptor kinase substrate 8"/>
    <property type="match status" value="1"/>
</dbReference>
<dbReference type="InterPro" id="IPR036028">
    <property type="entry name" value="SH3-like_dom_sf"/>
</dbReference>
<keyword evidence="4" id="KW-0963">Cytoplasm</keyword>
<evidence type="ECO:0000259" key="13">
    <source>
        <dbReference type="PROSITE" id="PS50002"/>
    </source>
</evidence>
<dbReference type="SMART" id="SM00462">
    <property type="entry name" value="PTB"/>
    <property type="match status" value="1"/>
</dbReference>
<evidence type="ECO:0000256" key="5">
    <source>
        <dbReference type="ARBA" id="ARBA00022553"/>
    </source>
</evidence>
<dbReference type="CDD" id="cd11764">
    <property type="entry name" value="SH3_Eps8"/>
    <property type="match status" value="1"/>
</dbReference>
<protein>
    <recommendedName>
        <fullName evidence="9">Epidermal growth factor receptor kinase substrate 8-like protein 1</fullName>
    </recommendedName>
    <alternativeName>
        <fullName evidence="10">Epidermal growth factor receptor pathway substrate 8-related protein 1</fullName>
    </alternativeName>
</protein>
<dbReference type="InterPro" id="IPR041418">
    <property type="entry name" value="SAM_3"/>
</dbReference>
<evidence type="ECO:0000256" key="7">
    <source>
        <dbReference type="ARBA" id="ARBA00058563"/>
    </source>
</evidence>
<evidence type="ECO:0000256" key="12">
    <source>
        <dbReference type="SAM" id="MobiDB-lite"/>
    </source>
</evidence>
<dbReference type="InterPro" id="IPR001452">
    <property type="entry name" value="SH3_domain"/>
</dbReference>
<dbReference type="GO" id="GO:0032587">
    <property type="term" value="C:ruffle membrane"/>
    <property type="evidence" value="ECO:0007669"/>
    <property type="project" value="TreeGrafter"/>
</dbReference>
<evidence type="ECO:0000256" key="9">
    <source>
        <dbReference type="ARBA" id="ARBA00067142"/>
    </source>
</evidence>
<feature type="compositionally biased region" description="Basic and acidic residues" evidence="12">
    <location>
        <begin position="442"/>
        <end position="452"/>
    </location>
</feature>
<dbReference type="SUPFAM" id="SSF50044">
    <property type="entry name" value="SH3-domain"/>
    <property type="match status" value="1"/>
</dbReference>
<dbReference type="Proteomes" id="UP001142489">
    <property type="component" value="Unassembled WGS sequence"/>
</dbReference>
<evidence type="ECO:0000256" key="1">
    <source>
        <dbReference type="ARBA" id="ARBA00004496"/>
    </source>
</evidence>
<dbReference type="Pfam" id="PF22975">
    <property type="entry name" value="EPS8_2nd"/>
    <property type="match status" value="1"/>
</dbReference>
<feature type="domain" description="SH3" evidence="13">
    <location>
        <begin position="467"/>
        <end position="526"/>
    </location>
</feature>
<dbReference type="InterPro" id="IPR013625">
    <property type="entry name" value="PTB"/>
</dbReference>
<dbReference type="CDD" id="cd09540">
    <property type="entry name" value="SAM_EPS8-like"/>
    <property type="match status" value="1"/>
</dbReference>
<dbReference type="InterPro" id="IPR033928">
    <property type="entry name" value="EPS8_PTB"/>
</dbReference>
<feature type="region of interest" description="Disordered" evidence="12">
    <location>
        <begin position="442"/>
        <end position="468"/>
    </location>
</feature>
<dbReference type="Gene3D" id="1.10.150.50">
    <property type="entry name" value="Transcription Factor, Ets-1"/>
    <property type="match status" value="1"/>
</dbReference>
<dbReference type="InterPro" id="IPR011993">
    <property type="entry name" value="PH-like_dom_sf"/>
</dbReference>
<dbReference type="CDD" id="cd01210">
    <property type="entry name" value="PTB_EPS8"/>
    <property type="match status" value="1"/>
</dbReference>
<keyword evidence="6" id="KW-0175">Coiled coil</keyword>
<evidence type="ECO:0000313" key="14">
    <source>
        <dbReference type="EMBL" id="KAJ7313962.1"/>
    </source>
</evidence>
<dbReference type="PROSITE" id="PS50002">
    <property type="entry name" value="SH3"/>
    <property type="match status" value="1"/>
</dbReference>
<evidence type="ECO:0000256" key="4">
    <source>
        <dbReference type="ARBA" id="ARBA00022490"/>
    </source>
</evidence>
<dbReference type="Pfam" id="PF18016">
    <property type="entry name" value="SAM_3"/>
    <property type="match status" value="1"/>
</dbReference>
<comment type="subunit">
    <text evidence="8">Interacts with ABI1. Part of a complex that contains SOS1, ABI1 and EPS8L2. Associates with F-actin.</text>
</comment>
<dbReference type="FunFam" id="2.30.29.30:FF:000261">
    <property type="entry name" value="Epidermal growth factor receptor kinase substrate 8-like protein 1"/>
    <property type="match status" value="1"/>
</dbReference>
<dbReference type="GO" id="GO:0031982">
    <property type="term" value="C:vesicle"/>
    <property type="evidence" value="ECO:0007669"/>
    <property type="project" value="TreeGrafter"/>
</dbReference>
<dbReference type="SMART" id="SM00326">
    <property type="entry name" value="SH3"/>
    <property type="match status" value="1"/>
</dbReference>
<evidence type="ECO:0000313" key="15">
    <source>
        <dbReference type="Proteomes" id="UP001142489"/>
    </source>
</evidence>
<organism evidence="14 15">
    <name type="scientific">Phrynocephalus forsythii</name>
    <dbReference type="NCBI Taxonomy" id="171643"/>
    <lineage>
        <taxon>Eukaryota</taxon>
        <taxon>Metazoa</taxon>
        <taxon>Chordata</taxon>
        <taxon>Craniata</taxon>
        <taxon>Vertebrata</taxon>
        <taxon>Euteleostomi</taxon>
        <taxon>Lepidosauria</taxon>
        <taxon>Squamata</taxon>
        <taxon>Bifurcata</taxon>
        <taxon>Unidentata</taxon>
        <taxon>Episquamata</taxon>
        <taxon>Toxicofera</taxon>
        <taxon>Iguania</taxon>
        <taxon>Acrodonta</taxon>
        <taxon>Agamidae</taxon>
        <taxon>Agaminae</taxon>
        <taxon>Phrynocephalus</taxon>
    </lineage>
</organism>
<dbReference type="GO" id="GO:0005737">
    <property type="term" value="C:cytoplasm"/>
    <property type="evidence" value="ECO:0007669"/>
    <property type="project" value="UniProtKB-SubCell"/>
</dbReference>
<keyword evidence="3 11" id="KW-0728">SH3 domain</keyword>
<proteinExistence type="inferred from homology"/>
<keyword evidence="5" id="KW-0597">Phosphoprotein</keyword>
<dbReference type="InterPro" id="IPR039801">
    <property type="entry name" value="EPS8-like"/>
</dbReference>
<dbReference type="GO" id="GO:0007266">
    <property type="term" value="P:Rho protein signal transduction"/>
    <property type="evidence" value="ECO:0007669"/>
    <property type="project" value="TreeGrafter"/>
</dbReference>